<evidence type="ECO:0000313" key="2">
    <source>
        <dbReference type="Proteomes" id="UP000182987"/>
    </source>
</evidence>
<dbReference type="Pfam" id="PF11528">
    <property type="entry name" value="DUF3224"/>
    <property type="match status" value="1"/>
</dbReference>
<dbReference type="PATRIC" id="fig|1440763.5.peg.1810"/>
<dbReference type="AlphaFoldDB" id="A0A0G9HC89"/>
<dbReference type="OrthoDB" id="69764at2"/>
<sequence>MNSHASLQHARGSFNVEVKPQTPDNPAAEGSGLARLSLRKQFQGDLEGSGQGEMLGAGDGKTSGGYVALEKISGTLAGHKGSFVMIHRALMVGGVPTEWTIDVVPDSGTEDLKGLSGSMKIVIADGKHHYEFTYSLANG</sequence>
<dbReference type="RefSeq" id="WP_046967571.1">
    <property type="nucleotide sequence ID" value="NZ_CP017480.1"/>
</dbReference>
<dbReference type="InterPro" id="IPR023159">
    <property type="entry name" value="SO1590-like_sf"/>
</dbReference>
<dbReference type="SUPFAM" id="SSF159238">
    <property type="entry name" value="SO1590-like"/>
    <property type="match status" value="1"/>
</dbReference>
<gene>
    <name evidence="1" type="ORF">BJI69_19095</name>
</gene>
<accession>A0A0G9HC89</accession>
<proteinExistence type="predicted"/>
<dbReference type="EMBL" id="CP017480">
    <property type="protein sequence ID" value="APG05802.1"/>
    <property type="molecule type" value="Genomic_DNA"/>
</dbReference>
<dbReference type="KEGG" id="lrz:BJI69_19095"/>
<dbReference type="InterPro" id="IPR021607">
    <property type="entry name" value="DUF3224"/>
</dbReference>
<dbReference type="STRING" id="1440763.BJI69_19095"/>
<organism evidence="1 2">
    <name type="scientific">Luteibacter rhizovicinus DSM 16549</name>
    <dbReference type="NCBI Taxonomy" id="1440763"/>
    <lineage>
        <taxon>Bacteria</taxon>
        <taxon>Pseudomonadati</taxon>
        <taxon>Pseudomonadota</taxon>
        <taxon>Gammaproteobacteria</taxon>
        <taxon>Lysobacterales</taxon>
        <taxon>Rhodanobacteraceae</taxon>
        <taxon>Luteibacter</taxon>
    </lineage>
</organism>
<keyword evidence="2" id="KW-1185">Reference proteome</keyword>
<protein>
    <submittedName>
        <fullName evidence="1">Uncharacterized protein</fullName>
    </submittedName>
</protein>
<name>A0A0G9HC89_9GAMM</name>
<evidence type="ECO:0000313" key="1">
    <source>
        <dbReference type="EMBL" id="APG05802.1"/>
    </source>
</evidence>
<dbReference type="Gene3D" id="2.40.350.10">
    <property type="entry name" value="SO1590-like"/>
    <property type="match status" value="1"/>
</dbReference>
<dbReference type="Proteomes" id="UP000182987">
    <property type="component" value="Chromosome"/>
</dbReference>
<reference evidence="2" key="1">
    <citation type="submission" date="2016-09" db="EMBL/GenBank/DDBJ databases">
        <authorList>
            <person name="Lysoe E."/>
        </authorList>
    </citation>
    <scope>NUCLEOTIDE SEQUENCE [LARGE SCALE GENOMIC DNA]</scope>
    <source>
        <strain evidence="2">LJ96T</strain>
    </source>
</reference>